<organism evidence="7">
    <name type="scientific">Photinus pyralis</name>
    <name type="common">Common eastern firefly</name>
    <name type="synonym">Lampyris pyralis</name>
    <dbReference type="NCBI Taxonomy" id="7054"/>
    <lineage>
        <taxon>Eukaryota</taxon>
        <taxon>Metazoa</taxon>
        <taxon>Ecdysozoa</taxon>
        <taxon>Arthropoda</taxon>
        <taxon>Hexapoda</taxon>
        <taxon>Insecta</taxon>
        <taxon>Pterygota</taxon>
        <taxon>Neoptera</taxon>
        <taxon>Endopterygota</taxon>
        <taxon>Coleoptera</taxon>
        <taxon>Polyphaga</taxon>
        <taxon>Elateriformia</taxon>
        <taxon>Elateroidea</taxon>
        <taxon>Lampyridae</taxon>
        <taxon>Lampyrinae</taxon>
        <taxon>Photinus</taxon>
    </lineage>
</organism>
<dbReference type="Pfam" id="PF08395">
    <property type="entry name" value="7tm_7"/>
    <property type="match status" value="1"/>
</dbReference>
<comment type="function">
    <text evidence="6">Gustatory receptor which mediates acceptance or avoidance behavior, depending on its substrates.</text>
</comment>
<evidence type="ECO:0000256" key="5">
    <source>
        <dbReference type="ARBA" id="ARBA00023136"/>
    </source>
</evidence>
<feature type="transmembrane region" description="Helical" evidence="6">
    <location>
        <begin position="82"/>
        <end position="103"/>
    </location>
</feature>
<keyword evidence="3 6" id="KW-0812">Transmembrane</keyword>
<dbReference type="EMBL" id="GEZM01024982">
    <property type="protein sequence ID" value="JAV87656.1"/>
    <property type="molecule type" value="Transcribed_RNA"/>
</dbReference>
<keyword evidence="4 6" id="KW-1133">Transmembrane helix</keyword>
<feature type="transmembrane region" description="Helical" evidence="6">
    <location>
        <begin position="44"/>
        <end position="62"/>
    </location>
</feature>
<evidence type="ECO:0000256" key="6">
    <source>
        <dbReference type="RuleBase" id="RU363108"/>
    </source>
</evidence>
<keyword evidence="2 6" id="KW-1003">Cell membrane</keyword>
<dbReference type="InterPro" id="IPR013604">
    <property type="entry name" value="7TM_chemorcpt"/>
</dbReference>
<name>A0A1Y1MT07_PHOPY</name>
<proteinExistence type="inferred from homology"/>
<feature type="transmembrane region" description="Helical" evidence="6">
    <location>
        <begin position="139"/>
        <end position="159"/>
    </location>
</feature>
<evidence type="ECO:0000256" key="4">
    <source>
        <dbReference type="ARBA" id="ARBA00022989"/>
    </source>
</evidence>
<keyword evidence="6" id="KW-0807">Transducer</keyword>
<dbReference type="GO" id="GO:0005886">
    <property type="term" value="C:plasma membrane"/>
    <property type="evidence" value="ECO:0007669"/>
    <property type="project" value="UniProtKB-SubCell"/>
</dbReference>
<evidence type="ECO:0000256" key="2">
    <source>
        <dbReference type="ARBA" id="ARBA00022475"/>
    </source>
</evidence>
<comment type="subcellular location">
    <subcellularLocation>
        <location evidence="1 6">Cell membrane</location>
        <topology evidence="1 6">Multi-pass membrane protein</topology>
    </subcellularLocation>
</comment>
<comment type="similarity">
    <text evidence="6">Belongs to the insect chemoreceptor superfamily. Gustatory receptor (GR) family.</text>
</comment>
<evidence type="ECO:0000256" key="3">
    <source>
        <dbReference type="ARBA" id="ARBA00022692"/>
    </source>
</evidence>
<dbReference type="EMBL" id="GEZM01024981">
    <property type="protein sequence ID" value="JAV87657.1"/>
    <property type="molecule type" value="Transcribed_RNA"/>
</dbReference>
<sequence>MFAERNKRLDIYSLYKPAYLLSKVLLLAPFSLHRSECESKKKYCLLQVLLIGCMTYICYQSLNDVVFQKNFGSSTIVMYFNKVLSVLQMIVVIIIFVTSHLYAQEAPDILAMVNTLDNIVNKHNMAASTDCNTFNTRIVLLYACMANLLIGKVLLDMYLDGIISFDNIFKFASRMLSGAIIVQYATILNTVYWKMKIVNDYIEQYSINKVLLVKQECFFLLQQIYEICLKVEKIFGLSLASVFFVIFIEYLQMMFAWLATYWIRGVKITEILKLSKFALWTTIINSFWTTFVHCNMPFFFADRIHKEV</sequence>
<dbReference type="AlphaFoldDB" id="A0A1Y1MT07"/>
<comment type="caution">
    <text evidence="6">Lacks conserved residue(s) required for the propagation of feature annotation.</text>
</comment>
<accession>A0A1Y1MT07</accession>
<dbReference type="GO" id="GO:0050909">
    <property type="term" value="P:sensory perception of taste"/>
    <property type="evidence" value="ECO:0007669"/>
    <property type="project" value="InterPro"/>
</dbReference>
<keyword evidence="5 6" id="KW-0472">Membrane</keyword>
<dbReference type="EMBL" id="GEZM01024983">
    <property type="protein sequence ID" value="JAV87655.1"/>
    <property type="molecule type" value="Transcribed_RNA"/>
</dbReference>
<feature type="transmembrane region" description="Helical" evidence="6">
    <location>
        <begin position="171"/>
        <end position="192"/>
    </location>
</feature>
<evidence type="ECO:0000256" key="1">
    <source>
        <dbReference type="ARBA" id="ARBA00004651"/>
    </source>
</evidence>
<feature type="transmembrane region" description="Helical" evidence="6">
    <location>
        <begin position="277"/>
        <end position="300"/>
    </location>
</feature>
<evidence type="ECO:0000313" key="7">
    <source>
        <dbReference type="EMBL" id="JAV87655.1"/>
    </source>
</evidence>
<protein>
    <recommendedName>
        <fullName evidence="6">Gustatory receptor</fullName>
    </recommendedName>
</protein>
<feature type="transmembrane region" description="Helical" evidence="6">
    <location>
        <begin position="234"/>
        <end position="257"/>
    </location>
</feature>
<dbReference type="GO" id="GO:0007165">
    <property type="term" value="P:signal transduction"/>
    <property type="evidence" value="ECO:0007669"/>
    <property type="project" value="UniProtKB-KW"/>
</dbReference>
<reference evidence="7" key="1">
    <citation type="journal article" date="2016" name="Sci. Rep.">
        <title>Molecular characterization of firefly nuptial gifts: a multi-omics approach sheds light on postcopulatory sexual selection.</title>
        <authorList>
            <person name="Al-Wathiqui N."/>
            <person name="Fallon T.R."/>
            <person name="South A."/>
            <person name="Weng J.K."/>
            <person name="Lewis S.M."/>
        </authorList>
    </citation>
    <scope>NUCLEOTIDE SEQUENCE</scope>
</reference>
<keyword evidence="6" id="KW-0675">Receptor</keyword>